<sequence>MSTAENNTLSQTAAALSTTEEQPLVARNENRSQRPESEAFKAFMAQQWEPKPTELPAEAEVAPHAAKRRRTISDLFPGERLVIPAGPFKVRSNDTDYRFRPHSGFAHLTGLGLDHEPDAVLIMEPTEAGLGDDGGQHHSTLYFRELAGHDNPEFYANARYGEFWIGSRLSHAQIRTLLSIETADLAELEVAVTKDAGVPEVGGMRIRLLREVDLNADALVDTSRINTGVDLEKSDELDGKLAEALSELRLIKDAWEVEQMKVAVAATVNGFHEVVKELPRAITHHRGERVVEGAFFARAREEGNDLGYDTIAACGNNATVLHWIRNNGQVHAGELLLLDAGVEADTLYTADITRTLPVNGRYTDIQRKIYQAVLDAADAGFAAAQPGRKFRDVHQAAITVLAERLDAWGLLPVSLEEALSQDGQHHRRWMPHGTSHHLGMDVHDCAQAKRELYLDGILTEGMVFTIEPGLYFKDEDLAVPEEFRGIGVRIEDDILMTADGPVNLSAALPREADDVEAWMAGIYSPTGE</sequence>
<evidence type="ECO:0000256" key="2">
    <source>
        <dbReference type="ARBA" id="ARBA00001936"/>
    </source>
</evidence>
<dbReference type="PANTHER" id="PTHR43226:SF4">
    <property type="entry name" value="XAA-PRO AMINOPEPTIDASE 3"/>
    <property type="match status" value="1"/>
</dbReference>
<proteinExistence type="inferred from homology"/>
<accession>A0ABW4QAX3</accession>
<dbReference type="PROSITE" id="PS00491">
    <property type="entry name" value="PROLINE_PEPTIDASE"/>
    <property type="match status" value="1"/>
</dbReference>
<evidence type="ECO:0000256" key="5">
    <source>
        <dbReference type="ARBA" id="ARBA00022723"/>
    </source>
</evidence>
<dbReference type="Pfam" id="PF00557">
    <property type="entry name" value="Peptidase_M24"/>
    <property type="match status" value="1"/>
</dbReference>
<feature type="domain" description="Aminopeptidase P N-terminal" evidence="10">
    <location>
        <begin position="59"/>
        <end position="199"/>
    </location>
</feature>
<evidence type="ECO:0000256" key="3">
    <source>
        <dbReference type="ARBA" id="ARBA00008766"/>
    </source>
</evidence>
<keyword evidence="11" id="KW-0645">Protease</keyword>
<dbReference type="GO" id="GO:0004177">
    <property type="term" value="F:aminopeptidase activity"/>
    <property type="evidence" value="ECO:0007669"/>
    <property type="project" value="UniProtKB-KW"/>
</dbReference>
<dbReference type="Pfam" id="PF05195">
    <property type="entry name" value="AMP_N"/>
    <property type="match status" value="1"/>
</dbReference>
<keyword evidence="5 8" id="KW-0479">Metal-binding</keyword>
<dbReference type="RefSeq" id="WP_343881359.1">
    <property type="nucleotide sequence ID" value="NZ_BAAAIJ010000056.1"/>
</dbReference>
<evidence type="ECO:0000256" key="4">
    <source>
        <dbReference type="ARBA" id="ARBA00012574"/>
    </source>
</evidence>
<dbReference type="InterPro" id="IPR000994">
    <property type="entry name" value="Pept_M24"/>
</dbReference>
<dbReference type="PANTHER" id="PTHR43226">
    <property type="entry name" value="XAA-PRO AMINOPEPTIDASE 3"/>
    <property type="match status" value="1"/>
</dbReference>
<keyword evidence="7" id="KW-0464">Manganese</keyword>
<name>A0ABW4QAX3_9MICC</name>
<feature type="compositionally biased region" description="Basic and acidic residues" evidence="9">
    <location>
        <begin position="28"/>
        <end position="37"/>
    </location>
</feature>
<dbReference type="InterPro" id="IPR001131">
    <property type="entry name" value="Peptidase_M24B_aminopep-P_CS"/>
</dbReference>
<keyword evidence="12" id="KW-1185">Reference proteome</keyword>
<dbReference type="InterPro" id="IPR052433">
    <property type="entry name" value="X-Pro_dipept-like"/>
</dbReference>
<evidence type="ECO:0000256" key="9">
    <source>
        <dbReference type="SAM" id="MobiDB-lite"/>
    </source>
</evidence>
<dbReference type="SMART" id="SM01011">
    <property type="entry name" value="AMP_N"/>
    <property type="match status" value="1"/>
</dbReference>
<evidence type="ECO:0000256" key="6">
    <source>
        <dbReference type="ARBA" id="ARBA00022801"/>
    </source>
</evidence>
<dbReference type="InterPro" id="IPR029149">
    <property type="entry name" value="Creatin/AminoP/Spt16_N"/>
</dbReference>
<comment type="catalytic activity">
    <reaction evidence="1">
        <text>Release of any N-terminal amino acid, including proline, that is linked to proline, even from a dipeptide or tripeptide.</text>
        <dbReference type="EC" id="3.4.11.9"/>
    </reaction>
</comment>
<dbReference type="Gene3D" id="3.90.230.10">
    <property type="entry name" value="Creatinase/methionine aminopeptidase superfamily"/>
    <property type="match status" value="1"/>
</dbReference>
<comment type="similarity">
    <text evidence="3 8">Belongs to the peptidase M24B family.</text>
</comment>
<dbReference type="InterPro" id="IPR007865">
    <property type="entry name" value="Aminopep_P_N"/>
</dbReference>
<evidence type="ECO:0000256" key="8">
    <source>
        <dbReference type="RuleBase" id="RU000590"/>
    </source>
</evidence>
<comment type="caution">
    <text evidence="11">The sequence shown here is derived from an EMBL/GenBank/DDBJ whole genome shotgun (WGS) entry which is preliminary data.</text>
</comment>
<dbReference type="InterPro" id="IPR036005">
    <property type="entry name" value="Creatinase/aminopeptidase-like"/>
</dbReference>
<protein>
    <recommendedName>
        <fullName evidence="4">Xaa-Pro aminopeptidase</fullName>
        <ecNumber evidence="4">3.4.11.9</ecNumber>
    </recommendedName>
</protein>
<comment type="cofactor">
    <cofactor evidence="2">
        <name>Mn(2+)</name>
        <dbReference type="ChEBI" id="CHEBI:29035"/>
    </cofactor>
</comment>
<feature type="region of interest" description="Disordered" evidence="9">
    <location>
        <begin position="1"/>
        <end position="37"/>
    </location>
</feature>
<feature type="compositionally biased region" description="Low complexity" evidence="9">
    <location>
        <begin position="8"/>
        <end position="22"/>
    </location>
</feature>
<dbReference type="EMBL" id="JBHUGA010000061">
    <property type="protein sequence ID" value="MFD1847899.1"/>
    <property type="molecule type" value="Genomic_DNA"/>
</dbReference>
<evidence type="ECO:0000256" key="1">
    <source>
        <dbReference type="ARBA" id="ARBA00001424"/>
    </source>
</evidence>
<dbReference type="Proteomes" id="UP001597307">
    <property type="component" value="Unassembled WGS sequence"/>
</dbReference>
<organism evidence="11 12">
    <name type="scientific">Arthrobacter flavus</name>
    <dbReference type="NCBI Taxonomy" id="95172"/>
    <lineage>
        <taxon>Bacteria</taxon>
        <taxon>Bacillati</taxon>
        <taxon>Actinomycetota</taxon>
        <taxon>Actinomycetes</taxon>
        <taxon>Micrococcales</taxon>
        <taxon>Micrococcaceae</taxon>
        <taxon>Arthrobacter</taxon>
    </lineage>
</organism>
<evidence type="ECO:0000259" key="10">
    <source>
        <dbReference type="SMART" id="SM01011"/>
    </source>
</evidence>
<reference evidence="12" key="1">
    <citation type="journal article" date="2019" name="Int. J. Syst. Evol. Microbiol.">
        <title>The Global Catalogue of Microorganisms (GCM) 10K type strain sequencing project: providing services to taxonomists for standard genome sequencing and annotation.</title>
        <authorList>
            <consortium name="The Broad Institute Genomics Platform"/>
            <consortium name="The Broad Institute Genome Sequencing Center for Infectious Disease"/>
            <person name="Wu L."/>
            <person name="Ma J."/>
        </authorList>
    </citation>
    <scope>NUCLEOTIDE SEQUENCE [LARGE SCALE GENOMIC DNA]</scope>
    <source>
        <strain evidence="12">JCM 11496</strain>
    </source>
</reference>
<dbReference type="Gene3D" id="3.40.350.10">
    <property type="entry name" value="Creatinase/prolidase N-terminal domain"/>
    <property type="match status" value="1"/>
</dbReference>
<evidence type="ECO:0000313" key="11">
    <source>
        <dbReference type="EMBL" id="MFD1847899.1"/>
    </source>
</evidence>
<evidence type="ECO:0000256" key="7">
    <source>
        <dbReference type="ARBA" id="ARBA00023211"/>
    </source>
</evidence>
<dbReference type="SUPFAM" id="SSF53092">
    <property type="entry name" value="Creatinase/prolidase N-terminal domain"/>
    <property type="match status" value="1"/>
</dbReference>
<gene>
    <name evidence="11" type="ORF">ACFSFX_15010</name>
</gene>
<keyword evidence="11" id="KW-0031">Aminopeptidase</keyword>
<dbReference type="CDD" id="cd01087">
    <property type="entry name" value="Prolidase"/>
    <property type="match status" value="1"/>
</dbReference>
<evidence type="ECO:0000313" key="12">
    <source>
        <dbReference type="Proteomes" id="UP001597307"/>
    </source>
</evidence>
<dbReference type="EC" id="3.4.11.9" evidence="4"/>
<dbReference type="SUPFAM" id="SSF55920">
    <property type="entry name" value="Creatinase/aminopeptidase"/>
    <property type="match status" value="1"/>
</dbReference>
<keyword evidence="6" id="KW-0378">Hydrolase</keyword>